<feature type="region of interest" description="Disordered" evidence="9">
    <location>
        <begin position="1362"/>
        <end position="1420"/>
    </location>
</feature>
<evidence type="ECO:0000256" key="9">
    <source>
        <dbReference type="SAM" id="MobiDB-lite"/>
    </source>
</evidence>
<dbReference type="Gene3D" id="3.30.160.60">
    <property type="entry name" value="Classic Zinc Finger"/>
    <property type="match status" value="11"/>
</dbReference>
<name>A0A482WIC9_LAOST</name>
<accession>A0A482WIC9</accession>
<evidence type="ECO:0000256" key="8">
    <source>
        <dbReference type="PROSITE-ProRule" id="PRU00042"/>
    </source>
</evidence>
<dbReference type="FunFam" id="3.30.160.60:FF:000624">
    <property type="entry name" value="zinc finger protein 697"/>
    <property type="match status" value="1"/>
</dbReference>
<reference evidence="11 12" key="1">
    <citation type="journal article" date="2017" name="Gigascience">
        <title>Genome sequence of the small brown planthopper, Laodelphax striatellus.</title>
        <authorList>
            <person name="Zhu J."/>
            <person name="Jiang F."/>
            <person name="Wang X."/>
            <person name="Yang P."/>
            <person name="Bao Y."/>
            <person name="Zhao W."/>
            <person name="Wang W."/>
            <person name="Lu H."/>
            <person name="Wang Q."/>
            <person name="Cui N."/>
            <person name="Li J."/>
            <person name="Chen X."/>
            <person name="Luo L."/>
            <person name="Yu J."/>
            <person name="Kang L."/>
            <person name="Cui F."/>
        </authorList>
    </citation>
    <scope>NUCLEOTIDE SEQUENCE [LARGE SCALE GENOMIC DNA]</scope>
    <source>
        <strain evidence="11">Lst14</strain>
    </source>
</reference>
<evidence type="ECO:0000256" key="5">
    <source>
        <dbReference type="ARBA" id="ARBA00022833"/>
    </source>
</evidence>
<feature type="domain" description="C2H2-type" evidence="10">
    <location>
        <begin position="863"/>
        <end position="891"/>
    </location>
</feature>
<evidence type="ECO:0000256" key="7">
    <source>
        <dbReference type="ARBA" id="ARBA00023242"/>
    </source>
</evidence>
<feature type="compositionally biased region" description="Low complexity" evidence="9">
    <location>
        <begin position="1379"/>
        <end position="1390"/>
    </location>
</feature>
<feature type="compositionally biased region" description="Basic and acidic residues" evidence="9">
    <location>
        <begin position="640"/>
        <end position="649"/>
    </location>
</feature>
<evidence type="ECO:0000256" key="1">
    <source>
        <dbReference type="ARBA" id="ARBA00004123"/>
    </source>
</evidence>
<dbReference type="PROSITE" id="PS50157">
    <property type="entry name" value="ZINC_FINGER_C2H2_2"/>
    <property type="match status" value="15"/>
</dbReference>
<dbReference type="GO" id="GO:0003677">
    <property type="term" value="F:DNA binding"/>
    <property type="evidence" value="ECO:0007669"/>
    <property type="project" value="UniProtKB-KW"/>
</dbReference>
<keyword evidence="7" id="KW-0539">Nucleus</keyword>
<feature type="compositionally biased region" description="Low complexity" evidence="9">
    <location>
        <begin position="694"/>
        <end position="711"/>
    </location>
</feature>
<feature type="compositionally biased region" description="Acidic residues" evidence="9">
    <location>
        <begin position="1367"/>
        <end position="1378"/>
    </location>
</feature>
<evidence type="ECO:0000256" key="6">
    <source>
        <dbReference type="ARBA" id="ARBA00023125"/>
    </source>
</evidence>
<keyword evidence="2" id="KW-0479">Metal-binding</keyword>
<comment type="subcellular location">
    <subcellularLocation>
        <location evidence="1">Nucleus</location>
    </subcellularLocation>
</comment>
<evidence type="ECO:0000256" key="2">
    <source>
        <dbReference type="ARBA" id="ARBA00022723"/>
    </source>
</evidence>
<feature type="domain" description="C2H2-type" evidence="10">
    <location>
        <begin position="954"/>
        <end position="982"/>
    </location>
</feature>
<keyword evidence="6" id="KW-0238">DNA-binding</keyword>
<feature type="domain" description="C2H2-type" evidence="10">
    <location>
        <begin position="1209"/>
        <end position="1236"/>
    </location>
</feature>
<dbReference type="Pfam" id="PF00096">
    <property type="entry name" value="zf-C2H2"/>
    <property type="match status" value="6"/>
</dbReference>
<evidence type="ECO:0000256" key="3">
    <source>
        <dbReference type="ARBA" id="ARBA00022737"/>
    </source>
</evidence>
<dbReference type="FunFam" id="3.30.160.60:FF:000688">
    <property type="entry name" value="zinc finger protein 197 isoform X1"/>
    <property type="match status" value="1"/>
</dbReference>
<feature type="domain" description="C2H2-type" evidence="10">
    <location>
        <begin position="1043"/>
        <end position="1070"/>
    </location>
</feature>
<keyword evidence="5" id="KW-0862">Zinc</keyword>
<feature type="domain" description="C2H2-type" evidence="10">
    <location>
        <begin position="1237"/>
        <end position="1265"/>
    </location>
</feature>
<evidence type="ECO:0000256" key="4">
    <source>
        <dbReference type="ARBA" id="ARBA00022771"/>
    </source>
</evidence>
<feature type="compositionally biased region" description="Basic and acidic residues" evidence="9">
    <location>
        <begin position="616"/>
        <end position="629"/>
    </location>
</feature>
<dbReference type="SUPFAM" id="SSF57667">
    <property type="entry name" value="beta-beta-alpha zinc fingers"/>
    <property type="match status" value="7"/>
</dbReference>
<feature type="region of interest" description="Disordered" evidence="9">
    <location>
        <begin position="688"/>
        <end position="728"/>
    </location>
</feature>
<sequence length="1420" mass="162985">MIKEDDENEDELLVNACLMVEEETNDLSENNLLKCELCHQFMQSPELRSLHYVLNHGCSICSVCSQVFMTLNSFKIHVRSNHSQFLCDLCEIVFLTHGELLKHRNNFHELFKCPLCIFEFFSESHVGSHLLKFHRISVTNFLLVNNYVAEWTELNQTYHCNMCGDKKCKVDVFSHFLFHHQISLLPLAQKFMSQNLNIRVIGIDSETDCQSSQNVSFCKGCSGKVSEEVPLSAHKFICLGDVMCKICLQSQGNQLTRDVHITEEHKNYPCALGCSNRTVFNTEDKLHEHCLTVHDVKPCFLCGSYVRCAEGLMKQHLQVDHSYYRSDEILSSDSIFNVHCGNLTIGLICSLCDFDALIQISSIDDLFKHLNYHSVSLRAAFHFLEKDNLHQSLCMKLNQIRFTQKASIQTKGSEQNVDEFYQLPYSDIEYLCASNTNNPQQNYCQFDQPMKTFLGEESISMLETNGKIEPSLIQESNGFDINNAVNGTENNCILHKDNLIMENIFPGQSSSEEKENSLGLIEDSGTPRVESIPILSIANKTRELKDEYNPSECQQKGTTDEMESRTGDIDDHIRKEGISQSVNDDLIEDHEGRWNKEEDVNCDGNENSQSASNSKETVDKSSVLDKENVGEYSGNPQNNIEEKDKDRGLKNKNRSKTLRVDVLNTKSIVNPNGVECVVTDISDIEDSDCEMEVDSSNSNMQSAGSSSSAGVKSRKRKKSRDSKSLPGLNRIDVGRNGFACGVCCGKFNRHEGMRELLKHMRRLHGFSCNFNGSKQAEAFKYKRGKAGSSMSMQPGLVCPTCSTGWKSKRLLRKHFTTKHGIDSLDKSKSNPLSYKCRYCEQSFWKANECFTHEKDNHSDQRAYQCHLCDYSHFRKVILNRHLKLAHPTEKLHSHISFKCKNCWKLYPTYQQLERHVRTSHPSSMVFRCLHCQRVLRSKRFLAKHVEKQHINATPLCKICGRRLGSKRALSTHMRMKHNPKTKCRYKCRLCEKTFDSKELRSSHYPEDHTGEKKFKCNECGKGFNSKSGVCSHKQTHLMSFDAFKCKHCEKSFSRRDSFNEHQQIHGSHRHKCPHCAKTFVQRSNMVRHIRIHTGEKPYKCSFCDKKFSDKGACNSHMNVHNREEQQCSCPYCDKKFLRKQKLKHHIKKHTGEGLIPCQLCKKSFTHNYQLKSHMSFHKRQVTCKECGKFFVNANFLQRHTESFHPTHVFSCQLCPKTYSKEVEARKHLMSHASYKTLQCPLCEKSYTTMNTLKKHLTAIHKLEKDQPDFKSTVDDLSAEYEKLISDQKENDFNSLMVSVPISQSNKVDKTKKKKDSNSRKVNKTVEKKTNSSTITHKKDAKDESVPSIGDRVLRYERKSRPKNLSEIVDEDDTCDDSQQDLAASSSGQQQTIVQKKNISDKITKPKANKPKRRNISKNNE</sequence>
<keyword evidence="4 8" id="KW-0863">Zinc-finger</keyword>
<dbReference type="STRING" id="195883.A0A482WIC9"/>
<feature type="compositionally biased region" description="Basic and acidic residues" evidence="9">
    <location>
        <begin position="1315"/>
        <end position="1329"/>
    </location>
</feature>
<keyword evidence="3" id="KW-0677">Repeat</keyword>
<feature type="region of interest" description="Disordered" evidence="9">
    <location>
        <begin position="1303"/>
        <end position="1348"/>
    </location>
</feature>
<dbReference type="PANTHER" id="PTHR24379">
    <property type="entry name" value="KRAB AND ZINC FINGER DOMAIN-CONTAINING"/>
    <property type="match status" value="1"/>
</dbReference>
<feature type="domain" description="C2H2-type" evidence="10">
    <location>
        <begin position="1181"/>
        <end position="1204"/>
    </location>
</feature>
<feature type="domain" description="C2H2-type" evidence="10">
    <location>
        <begin position="834"/>
        <end position="862"/>
    </location>
</feature>
<dbReference type="PROSITE" id="PS00028">
    <property type="entry name" value="ZINC_FINGER_C2H2_1"/>
    <property type="match status" value="16"/>
</dbReference>
<dbReference type="Proteomes" id="UP000291343">
    <property type="component" value="Unassembled WGS sequence"/>
</dbReference>
<feature type="domain" description="C2H2-type" evidence="10">
    <location>
        <begin position="1070"/>
        <end position="1097"/>
    </location>
</feature>
<feature type="domain" description="C2H2-type" evidence="10">
    <location>
        <begin position="1155"/>
        <end position="1182"/>
    </location>
</feature>
<feature type="domain" description="C2H2-type" evidence="10">
    <location>
        <begin position="926"/>
        <end position="954"/>
    </location>
</feature>
<feature type="domain" description="C2H2-type" evidence="10">
    <location>
        <begin position="897"/>
        <end position="925"/>
    </location>
</feature>
<feature type="compositionally biased region" description="Basic residues" evidence="9">
    <location>
        <begin position="1404"/>
        <end position="1420"/>
    </location>
</feature>
<gene>
    <name evidence="11" type="ORF">LSTR_LSTR007610</name>
</gene>
<feature type="region of interest" description="Disordered" evidence="9">
    <location>
        <begin position="543"/>
        <end position="653"/>
    </location>
</feature>
<organism evidence="11 12">
    <name type="scientific">Laodelphax striatellus</name>
    <name type="common">Small brown planthopper</name>
    <name type="synonym">Delphax striatella</name>
    <dbReference type="NCBI Taxonomy" id="195883"/>
    <lineage>
        <taxon>Eukaryota</taxon>
        <taxon>Metazoa</taxon>
        <taxon>Ecdysozoa</taxon>
        <taxon>Arthropoda</taxon>
        <taxon>Hexapoda</taxon>
        <taxon>Insecta</taxon>
        <taxon>Pterygota</taxon>
        <taxon>Neoptera</taxon>
        <taxon>Paraneoptera</taxon>
        <taxon>Hemiptera</taxon>
        <taxon>Auchenorrhyncha</taxon>
        <taxon>Fulgoroidea</taxon>
        <taxon>Delphacidae</taxon>
        <taxon>Criomorphinae</taxon>
        <taxon>Laodelphax</taxon>
    </lineage>
</organism>
<feature type="domain" description="C2H2-type" evidence="10">
    <location>
        <begin position="1098"/>
        <end position="1125"/>
    </location>
</feature>
<dbReference type="GO" id="GO:0030674">
    <property type="term" value="F:protein-macromolecule adaptor activity"/>
    <property type="evidence" value="ECO:0007669"/>
    <property type="project" value="UniProtKB-ARBA"/>
</dbReference>
<feature type="compositionally biased region" description="Polar residues" evidence="9">
    <location>
        <begin position="604"/>
        <end position="615"/>
    </location>
</feature>
<dbReference type="GO" id="GO:0005634">
    <property type="term" value="C:nucleus"/>
    <property type="evidence" value="ECO:0007669"/>
    <property type="project" value="UniProtKB-SubCell"/>
</dbReference>
<dbReference type="InterPro" id="IPR036236">
    <property type="entry name" value="Znf_C2H2_sf"/>
</dbReference>
<protein>
    <recommendedName>
        <fullName evidence="10">C2H2-type domain-containing protein</fullName>
    </recommendedName>
</protein>
<feature type="domain" description="C2H2-type" evidence="10">
    <location>
        <begin position="1127"/>
        <end position="1154"/>
    </location>
</feature>
<evidence type="ECO:0000259" key="10">
    <source>
        <dbReference type="PROSITE" id="PS50157"/>
    </source>
</evidence>
<dbReference type="InterPro" id="IPR013087">
    <property type="entry name" value="Znf_C2H2_type"/>
</dbReference>
<feature type="compositionally biased region" description="Basic and acidic residues" evidence="9">
    <location>
        <begin position="558"/>
        <end position="577"/>
    </location>
</feature>
<feature type="domain" description="C2H2-type" evidence="10">
    <location>
        <begin position="985"/>
        <end position="1013"/>
    </location>
</feature>
<comment type="caution">
    <text evidence="11">The sequence shown here is derived from an EMBL/GenBank/DDBJ whole genome shotgun (WGS) entry which is preliminary data.</text>
</comment>
<dbReference type="SMART" id="SM00355">
    <property type="entry name" value="ZnF_C2H2"/>
    <property type="match status" value="26"/>
</dbReference>
<dbReference type="OrthoDB" id="6910977at2759"/>
<dbReference type="FunFam" id="3.30.160.60:FF:000045">
    <property type="entry name" value="ZFP69 zinc finger protein B"/>
    <property type="match status" value="1"/>
</dbReference>
<feature type="domain" description="C2H2-type" evidence="10">
    <location>
        <begin position="1014"/>
        <end position="1036"/>
    </location>
</feature>
<dbReference type="PANTHER" id="PTHR24379:SF121">
    <property type="entry name" value="C2H2-TYPE DOMAIN-CONTAINING PROTEIN"/>
    <property type="match status" value="1"/>
</dbReference>
<dbReference type="GO" id="GO:0008270">
    <property type="term" value="F:zinc ion binding"/>
    <property type="evidence" value="ECO:0007669"/>
    <property type="project" value="UniProtKB-KW"/>
</dbReference>
<keyword evidence="12" id="KW-1185">Reference proteome</keyword>
<dbReference type="EMBL" id="QKKF02034243">
    <property type="protein sequence ID" value="RZF33265.1"/>
    <property type="molecule type" value="Genomic_DNA"/>
</dbReference>
<evidence type="ECO:0000313" key="11">
    <source>
        <dbReference type="EMBL" id="RZF33265.1"/>
    </source>
</evidence>
<proteinExistence type="predicted"/>
<evidence type="ECO:0000313" key="12">
    <source>
        <dbReference type="Proteomes" id="UP000291343"/>
    </source>
</evidence>
<dbReference type="InParanoid" id="A0A482WIC9"/>
<feature type="compositionally biased region" description="Basic and acidic residues" evidence="9">
    <location>
        <begin position="589"/>
        <end position="599"/>
    </location>
</feature>